<dbReference type="GO" id="GO:0043709">
    <property type="term" value="P:cell adhesion involved in single-species biofilm formation"/>
    <property type="evidence" value="ECO:0007669"/>
    <property type="project" value="TreeGrafter"/>
</dbReference>
<dbReference type="Proteomes" id="UP000255529">
    <property type="component" value="Unassembled WGS sequence"/>
</dbReference>
<dbReference type="EMBL" id="JBFQXQ010000005">
    <property type="protein sequence ID" value="MEX3174962.1"/>
    <property type="molecule type" value="Genomic_DNA"/>
</dbReference>
<evidence type="ECO:0000256" key="5">
    <source>
        <dbReference type="SAM" id="SignalP"/>
    </source>
</evidence>
<dbReference type="Pfam" id="PF00419">
    <property type="entry name" value="Fimbrial"/>
    <property type="match status" value="1"/>
</dbReference>
<protein>
    <submittedName>
        <fullName evidence="8">Fimbria A protein</fullName>
    </submittedName>
    <submittedName>
        <fullName evidence="7">Fimbrial protein</fullName>
    </submittedName>
</protein>
<name>A0A379ZKB5_9GAMM</name>
<dbReference type="RefSeq" id="WP_012147346.1">
    <property type="nucleotide sequence ID" value="NZ_CAMIRZ010000005.1"/>
</dbReference>
<dbReference type="AlphaFoldDB" id="A0A379ZKB5"/>
<reference evidence="7 10" key="2">
    <citation type="submission" date="2024-07" db="EMBL/GenBank/DDBJ databases">
        <title>Genomes of novel Serratia strains from suburban soil.</title>
        <authorList>
            <person name="Markert E.X."/>
            <person name="Severe K."/>
            <person name="Severe L."/>
            <person name="Twing K.I."/>
            <person name="Ward L.M."/>
        </authorList>
    </citation>
    <scope>NUCLEOTIDE SEQUENCE [LARGE SCALE GENOMIC DNA]</scope>
    <source>
        <strain evidence="7 10">3C-UT</strain>
    </source>
</reference>
<evidence type="ECO:0000256" key="4">
    <source>
        <dbReference type="ARBA" id="ARBA00023263"/>
    </source>
</evidence>
<feature type="chain" id="PRO_5016590311" evidence="5">
    <location>
        <begin position="23"/>
        <end position="183"/>
    </location>
</feature>
<dbReference type="EMBL" id="UGYN01000002">
    <property type="protein sequence ID" value="SUI63249.1"/>
    <property type="molecule type" value="Genomic_DNA"/>
</dbReference>
<dbReference type="InterPro" id="IPR000259">
    <property type="entry name" value="Adhesion_dom_fimbrial"/>
</dbReference>
<comment type="similarity">
    <text evidence="2">Belongs to the fimbrial protein family.</text>
</comment>
<sequence length="183" mass="19404">MTKRIWGVVLIALSVCSAEATAKNQGHGTLNLGGEIVETPCGIASESLDQTVDFGLISMTDAALDTQPVLIGSRRNFEIKLVNCELASQVKPDFIYRAATVTFDGTADSRDPELLAVYGEAQGVAIELLTAAGIPIPLGSTTADYQIVAGDNTLRFSAQLRIHPDRARAGGFSSLAKFTLSYL</sequence>
<keyword evidence="4" id="KW-0281">Fimbrium</keyword>
<evidence type="ECO:0000259" key="6">
    <source>
        <dbReference type="Pfam" id="PF00419"/>
    </source>
</evidence>
<evidence type="ECO:0000313" key="10">
    <source>
        <dbReference type="Proteomes" id="UP001558101"/>
    </source>
</evidence>
<dbReference type="InterPro" id="IPR036937">
    <property type="entry name" value="Adhesion_dom_fimbrial_sf"/>
</dbReference>
<accession>A0A379ZKB5</accession>
<reference evidence="8 9" key="1">
    <citation type="submission" date="2018-06" db="EMBL/GenBank/DDBJ databases">
        <authorList>
            <consortium name="Pathogen Informatics"/>
            <person name="Doyle S."/>
        </authorList>
    </citation>
    <scope>NUCLEOTIDE SEQUENCE [LARGE SCALE GENOMIC DNA]</scope>
    <source>
        <strain evidence="8 9">NCTC11544</strain>
    </source>
</reference>
<proteinExistence type="inferred from homology"/>
<evidence type="ECO:0000313" key="9">
    <source>
        <dbReference type="Proteomes" id="UP000255529"/>
    </source>
</evidence>
<feature type="signal peptide" evidence="5">
    <location>
        <begin position="1"/>
        <end position="22"/>
    </location>
</feature>
<gene>
    <name evidence="8" type="primary">smfA_6</name>
    <name evidence="7" type="ORF">AB4M04_23110</name>
    <name evidence="8" type="ORF">NCTC11544_02560</name>
</gene>
<dbReference type="GO" id="GO:0009289">
    <property type="term" value="C:pilus"/>
    <property type="evidence" value="ECO:0007669"/>
    <property type="project" value="UniProtKB-SubCell"/>
</dbReference>
<dbReference type="SUPFAM" id="SSF49401">
    <property type="entry name" value="Bacterial adhesins"/>
    <property type="match status" value="1"/>
</dbReference>
<evidence type="ECO:0000256" key="1">
    <source>
        <dbReference type="ARBA" id="ARBA00004561"/>
    </source>
</evidence>
<organism evidence="8 9">
    <name type="scientific">Serratia quinivorans</name>
    <dbReference type="NCBI Taxonomy" id="137545"/>
    <lineage>
        <taxon>Bacteria</taxon>
        <taxon>Pseudomonadati</taxon>
        <taxon>Pseudomonadota</taxon>
        <taxon>Gammaproteobacteria</taxon>
        <taxon>Enterobacterales</taxon>
        <taxon>Yersiniaceae</taxon>
        <taxon>Serratia</taxon>
    </lineage>
</organism>
<dbReference type="InterPro" id="IPR050263">
    <property type="entry name" value="Bact_Fimbrial_Adh_Pro"/>
</dbReference>
<comment type="subcellular location">
    <subcellularLocation>
        <location evidence="1">Fimbrium</location>
    </subcellularLocation>
</comment>
<dbReference type="InterPro" id="IPR008966">
    <property type="entry name" value="Adhesion_dom_sf"/>
</dbReference>
<keyword evidence="3 5" id="KW-0732">Signal</keyword>
<keyword evidence="10" id="KW-1185">Reference proteome</keyword>
<evidence type="ECO:0000313" key="7">
    <source>
        <dbReference type="EMBL" id="MEX3174962.1"/>
    </source>
</evidence>
<dbReference type="Proteomes" id="UP001558101">
    <property type="component" value="Unassembled WGS sequence"/>
</dbReference>
<feature type="domain" description="Fimbrial-type adhesion" evidence="6">
    <location>
        <begin position="31"/>
        <end position="182"/>
    </location>
</feature>
<evidence type="ECO:0000256" key="2">
    <source>
        <dbReference type="ARBA" id="ARBA00006671"/>
    </source>
</evidence>
<dbReference type="Gene3D" id="2.60.40.1090">
    <property type="entry name" value="Fimbrial-type adhesion domain"/>
    <property type="match status" value="1"/>
</dbReference>
<evidence type="ECO:0000313" key="8">
    <source>
        <dbReference type="EMBL" id="SUI63249.1"/>
    </source>
</evidence>
<dbReference type="PANTHER" id="PTHR33420">
    <property type="entry name" value="FIMBRIAL SUBUNIT ELFA-RELATED"/>
    <property type="match status" value="1"/>
</dbReference>
<dbReference type="PANTHER" id="PTHR33420:SF3">
    <property type="entry name" value="FIMBRIAL SUBUNIT ELFA"/>
    <property type="match status" value="1"/>
</dbReference>
<evidence type="ECO:0000256" key="3">
    <source>
        <dbReference type="ARBA" id="ARBA00022729"/>
    </source>
</evidence>